<dbReference type="EMBL" id="OX459125">
    <property type="protein sequence ID" value="CAI9116861.1"/>
    <property type="molecule type" value="Genomic_DNA"/>
</dbReference>
<proteinExistence type="predicted"/>
<dbReference type="Proteomes" id="UP001161247">
    <property type="component" value="Chromosome 8"/>
</dbReference>
<reference evidence="1" key="1">
    <citation type="submission" date="2023-03" db="EMBL/GenBank/DDBJ databases">
        <authorList>
            <person name="Julca I."/>
        </authorList>
    </citation>
    <scope>NUCLEOTIDE SEQUENCE</scope>
</reference>
<gene>
    <name evidence="1" type="ORF">OLC1_LOCUS23045</name>
</gene>
<dbReference type="AlphaFoldDB" id="A0AAV1EB48"/>
<keyword evidence="2" id="KW-1185">Reference proteome</keyword>
<evidence type="ECO:0000313" key="1">
    <source>
        <dbReference type="EMBL" id="CAI9116861.1"/>
    </source>
</evidence>
<sequence>MKRSNVRLVKHMSCLMLMIFWVINISAFADARKATLLHPYSSKVDAKAAEPPFSSRLMPMSSNGESLICSDDDTLEDYGGWGPSPYFGGGDPGPIPHPA</sequence>
<evidence type="ECO:0000313" key="2">
    <source>
        <dbReference type="Proteomes" id="UP001161247"/>
    </source>
</evidence>
<protein>
    <submittedName>
        <fullName evidence="1">OLC1v1018131C1</fullName>
    </submittedName>
</protein>
<name>A0AAV1EB48_OLDCO</name>
<organism evidence="1 2">
    <name type="scientific">Oldenlandia corymbosa var. corymbosa</name>
    <dbReference type="NCBI Taxonomy" id="529605"/>
    <lineage>
        <taxon>Eukaryota</taxon>
        <taxon>Viridiplantae</taxon>
        <taxon>Streptophyta</taxon>
        <taxon>Embryophyta</taxon>
        <taxon>Tracheophyta</taxon>
        <taxon>Spermatophyta</taxon>
        <taxon>Magnoliopsida</taxon>
        <taxon>eudicotyledons</taxon>
        <taxon>Gunneridae</taxon>
        <taxon>Pentapetalae</taxon>
        <taxon>asterids</taxon>
        <taxon>lamiids</taxon>
        <taxon>Gentianales</taxon>
        <taxon>Rubiaceae</taxon>
        <taxon>Rubioideae</taxon>
        <taxon>Spermacoceae</taxon>
        <taxon>Hedyotis-Oldenlandia complex</taxon>
        <taxon>Oldenlandia</taxon>
    </lineage>
</organism>
<accession>A0AAV1EB48</accession>